<proteinExistence type="predicted"/>
<protein>
    <submittedName>
        <fullName evidence="1">Uncharacterized protein</fullName>
    </submittedName>
</protein>
<evidence type="ECO:0000313" key="1">
    <source>
        <dbReference type="EMBL" id="SAM01466.1"/>
    </source>
</evidence>
<gene>
    <name evidence="1" type="primary">ABSGL_07207.1 scaffold 8717</name>
</gene>
<dbReference type="EMBL" id="LT553527">
    <property type="protein sequence ID" value="SAM01466.1"/>
    <property type="molecule type" value="Genomic_DNA"/>
</dbReference>
<name>A0A163JI70_ABSGL</name>
<evidence type="ECO:0000313" key="2">
    <source>
        <dbReference type="Proteomes" id="UP000078561"/>
    </source>
</evidence>
<dbReference type="AlphaFoldDB" id="A0A163JI70"/>
<accession>A0A163JI70</accession>
<sequence>MSNFPVRRTFISMNPRMFGLASAAVLSTTFANQIAQLANVCQDILRTCHHHHGEIKDEYKIKEMQYIATKTWLSTEENENAVVIDIKRASMSANEALQKLRLLFPVSGEIVGVRSLNDEWLNVVFASRDLADKALLDGFRLDETTTIFGTKALDTAHSYTLLTIKGLPILSIDTTKAKIDSSMESLFGNILTHSTDPDLKPAVVDHHFQKQPAGFYSGTVTVVIRGQVSLYEPTLKLDGFNGEFMCKISKVIQYCHHCQKFNLHFATQCPDV</sequence>
<keyword evidence="2" id="KW-1185">Reference proteome</keyword>
<dbReference type="InParanoid" id="A0A163JI70"/>
<organism evidence="1">
    <name type="scientific">Absidia glauca</name>
    <name type="common">Pin mould</name>
    <dbReference type="NCBI Taxonomy" id="4829"/>
    <lineage>
        <taxon>Eukaryota</taxon>
        <taxon>Fungi</taxon>
        <taxon>Fungi incertae sedis</taxon>
        <taxon>Mucoromycota</taxon>
        <taxon>Mucoromycotina</taxon>
        <taxon>Mucoromycetes</taxon>
        <taxon>Mucorales</taxon>
        <taxon>Cunninghamellaceae</taxon>
        <taxon>Absidia</taxon>
    </lineage>
</organism>
<dbReference type="Proteomes" id="UP000078561">
    <property type="component" value="Unassembled WGS sequence"/>
</dbReference>
<reference evidence="1" key="1">
    <citation type="submission" date="2016-04" db="EMBL/GenBank/DDBJ databases">
        <authorList>
            <person name="Evans L.H."/>
            <person name="Alamgir A."/>
            <person name="Owens N."/>
            <person name="Weber N.D."/>
            <person name="Virtaneva K."/>
            <person name="Barbian K."/>
            <person name="Babar A."/>
            <person name="Rosenke K."/>
        </authorList>
    </citation>
    <scope>NUCLEOTIDE SEQUENCE [LARGE SCALE GENOMIC DNA]</scope>
    <source>
        <strain evidence="1">CBS 101.48</strain>
    </source>
</reference>